<feature type="non-terminal residue" evidence="2">
    <location>
        <position position="60"/>
    </location>
</feature>
<reference evidence="2" key="1">
    <citation type="submission" date="2018-05" db="EMBL/GenBank/DDBJ databases">
        <authorList>
            <person name="Lanie J.A."/>
            <person name="Ng W.-L."/>
            <person name="Kazmierczak K.M."/>
            <person name="Andrzejewski T.M."/>
            <person name="Davidsen T.M."/>
            <person name="Wayne K.J."/>
            <person name="Tettelin H."/>
            <person name="Glass J.I."/>
            <person name="Rusch D."/>
            <person name="Podicherti R."/>
            <person name="Tsui H.-C.T."/>
            <person name="Winkler M.E."/>
        </authorList>
    </citation>
    <scope>NUCLEOTIDE SEQUENCE</scope>
</reference>
<name>A0A382V6F5_9ZZZZ</name>
<sequence>VVISYLCFPVFLTIFLPHIGWQSKIFQNIIYIYFVIITINYSFISVIDIEFYKEFGTHLN</sequence>
<keyword evidence="1" id="KW-0812">Transmembrane</keyword>
<keyword evidence="1" id="KW-1133">Transmembrane helix</keyword>
<dbReference type="EMBL" id="UINC01149249">
    <property type="protein sequence ID" value="SVD41605.1"/>
    <property type="molecule type" value="Genomic_DNA"/>
</dbReference>
<evidence type="ECO:0000256" key="1">
    <source>
        <dbReference type="SAM" id="Phobius"/>
    </source>
</evidence>
<dbReference type="AlphaFoldDB" id="A0A382V6F5"/>
<gene>
    <name evidence="2" type="ORF">METZ01_LOCUS394459</name>
</gene>
<accession>A0A382V6F5</accession>
<protein>
    <submittedName>
        <fullName evidence="2">Uncharacterized protein</fullName>
    </submittedName>
</protein>
<organism evidence="2">
    <name type="scientific">marine metagenome</name>
    <dbReference type="NCBI Taxonomy" id="408172"/>
    <lineage>
        <taxon>unclassified sequences</taxon>
        <taxon>metagenomes</taxon>
        <taxon>ecological metagenomes</taxon>
    </lineage>
</organism>
<proteinExistence type="predicted"/>
<evidence type="ECO:0000313" key="2">
    <source>
        <dbReference type="EMBL" id="SVD41605.1"/>
    </source>
</evidence>
<keyword evidence="1" id="KW-0472">Membrane</keyword>
<feature type="transmembrane region" description="Helical" evidence="1">
    <location>
        <begin position="25"/>
        <end position="44"/>
    </location>
</feature>
<feature type="non-terminal residue" evidence="2">
    <location>
        <position position="1"/>
    </location>
</feature>